<dbReference type="AlphaFoldDB" id="A0A501XL63"/>
<evidence type="ECO:0000313" key="3">
    <source>
        <dbReference type="Proteomes" id="UP000319897"/>
    </source>
</evidence>
<dbReference type="OrthoDB" id="7596012at2"/>
<accession>A0A501XL63</accession>
<name>A0A501XL63_9SPHN</name>
<feature type="chain" id="PRO_5021294076" evidence="1">
    <location>
        <begin position="20"/>
        <end position="131"/>
    </location>
</feature>
<dbReference type="RefSeq" id="WP_140928018.1">
    <property type="nucleotide sequence ID" value="NZ_VFSU01000023.1"/>
</dbReference>
<protein>
    <submittedName>
        <fullName evidence="2">Uncharacterized protein</fullName>
    </submittedName>
</protein>
<dbReference type="Proteomes" id="UP000319897">
    <property type="component" value="Unassembled WGS sequence"/>
</dbReference>
<keyword evidence="1" id="KW-0732">Signal</keyword>
<proteinExistence type="predicted"/>
<gene>
    <name evidence="2" type="ORF">FJQ54_08635</name>
</gene>
<reference evidence="2 3" key="1">
    <citation type="submission" date="2019-06" db="EMBL/GenBank/DDBJ databases">
        <authorList>
            <person name="Lee I."/>
            <person name="Jang G.I."/>
            <person name="Hwang C.Y."/>
        </authorList>
    </citation>
    <scope>NUCLEOTIDE SEQUENCE [LARGE SCALE GENOMIC DNA]</scope>
    <source>
        <strain evidence="2 3">PAMC 28131</strain>
    </source>
</reference>
<evidence type="ECO:0000313" key="2">
    <source>
        <dbReference type="EMBL" id="TPE61401.1"/>
    </source>
</evidence>
<dbReference type="EMBL" id="VFSU01000023">
    <property type="protein sequence ID" value="TPE61401.1"/>
    <property type="molecule type" value="Genomic_DNA"/>
</dbReference>
<keyword evidence="3" id="KW-1185">Reference proteome</keyword>
<sequence length="131" mass="14102">MRLLAAIAAGCCFAQPAGAQVGVVPVRPMPPSAAVEHWVPARTSRTGCFDTANIAGAIVVDARTVDVTMRGGKRWRLTLAQQCPQLSYYGGFYYQPRVPGKFCAGTDRVMSRAGGACRVSTISEMKPVRRR</sequence>
<feature type="signal peptide" evidence="1">
    <location>
        <begin position="1"/>
        <end position="19"/>
    </location>
</feature>
<organism evidence="2 3">
    <name type="scientific">Sandaracinobacter neustonicus</name>
    <dbReference type="NCBI Taxonomy" id="1715348"/>
    <lineage>
        <taxon>Bacteria</taxon>
        <taxon>Pseudomonadati</taxon>
        <taxon>Pseudomonadota</taxon>
        <taxon>Alphaproteobacteria</taxon>
        <taxon>Sphingomonadales</taxon>
        <taxon>Sphingosinicellaceae</taxon>
        <taxon>Sandaracinobacter</taxon>
    </lineage>
</organism>
<evidence type="ECO:0000256" key="1">
    <source>
        <dbReference type="SAM" id="SignalP"/>
    </source>
</evidence>
<comment type="caution">
    <text evidence="2">The sequence shown here is derived from an EMBL/GenBank/DDBJ whole genome shotgun (WGS) entry which is preliminary data.</text>
</comment>